<dbReference type="InterPro" id="IPR037120">
    <property type="entry name" value="Haem_peroxidase_sf_animal"/>
</dbReference>
<evidence type="ECO:0000256" key="3">
    <source>
        <dbReference type="ARBA" id="ARBA00023180"/>
    </source>
</evidence>
<proteinExistence type="predicted"/>
<evidence type="ECO:0000313" key="5">
    <source>
        <dbReference type="Proteomes" id="UP001164746"/>
    </source>
</evidence>
<dbReference type="PROSITE" id="PS50292">
    <property type="entry name" value="PEROXIDASE_3"/>
    <property type="match status" value="1"/>
</dbReference>
<reference evidence="4" key="1">
    <citation type="submission" date="2022-11" db="EMBL/GenBank/DDBJ databases">
        <title>Centuries of genome instability and evolution in soft-shell clam transmissible cancer (bioRxiv).</title>
        <authorList>
            <person name="Hart S.F.M."/>
            <person name="Yonemitsu M.A."/>
            <person name="Giersch R.M."/>
            <person name="Beal B.F."/>
            <person name="Arriagada G."/>
            <person name="Davis B.W."/>
            <person name="Ostrander E.A."/>
            <person name="Goff S.P."/>
            <person name="Metzger M.J."/>
        </authorList>
    </citation>
    <scope>NUCLEOTIDE SEQUENCE</scope>
    <source>
        <strain evidence="4">MELC-2E11</strain>
        <tissue evidence="4">Siphon/mantle</tissue>
    </source>
</reference>
<dbReference type="Pfam" id="PF03098">
    <property type="entry name" value="An_peroxidase"/>
    <property type="match status" value="1"/>
</dbReference>
<name>A0ABY7EV85_MYAAR</name>
<dbReference type="Proteomes" id="UP001164746">
    <property type="component" value="Chromosome 7"/>
</dbReference>
<dbReference type="PANTHER" id="PTHR11475:SF4">
    <property type="entry name" value="CHORION PEROXIDASE"/>
    <property type="match status" value="1"/>
</dbReference>
<accession>A0ABY7EV85</accession>
<keyword evidence="3" id="KW-0325">Glycoprotein</keyword>
<comment type="subcellular location">
    <subcellularLocation>
        <location evidence="1">Secreted</location>
    </subcellularLocation>
</comment>
<keyword evidence="2" id="KW-0964">Secreted</keyword>
<dbReference type="PANTHER" id="PTHR11475">
    <property type="entry name" value="OXIDASE/PEROXIDASE"/>
    <property type="match status" value="1"/>
</dbReference>
<dbReference type="SUPFAM" id="SSF48113">
    <property type="entry name" value="Heme-dependent peroxidases"/>
    <property type="match status" value="1"/>
</dbReference>
<protein>
    <submittedName>
        <fullName evidence="4">PERT-like protein</fullName>
    </submittedName>
</protein>
<evidence type="ECO:0000256" key="1">
    <source>
        <dbReference type="ARBA" id="ARBA00004613"/>
    </source>
</evidence>
<gene>
    <name evidence="4" type="ORF">MAR_036187</name>
</gene>
<keyword evidence="5" id="KW-1185">Reference proteome</keyword>
<sequence length="193" mass="21886">MRFGHAQLPATLRLVEANFNAFGDPVPVTDLLFNVASYFDNGSREGVTNLLRLFIVNPVAPGAEGRDHGLPTYNQMRAFFNRCPDDIDLFTGGLAEDEGEALSLLHFLFGDIVTMQMKRLRTGDRLFFENREAGFTEGQLNHLRQLRLSNIICDNTSADKLPRWLLVNPLPQIPIQACSDYTQLDFELWREIV</sequence>
<dbReference type="EMBL" id="CP111018">
    <property type="protein sequence ID" value="WAR11111.1"/>
    <property type="molecule type" value="Genomic_DNA"/>
</dbReference>
<organism evidence="4 5">
    <name type="scientific">Mya arenaria</name>
    <name type="common">Soft-shell clam</name>
    <dbReference type="NCBI Taxonomy" id="6604"/>
    <lineage>
        <taxon>Eukaryota</taxon>
        <taxon>Metazoa</taxon>
        <taxon>Spiralia</taxon>
        <taxon>Lophotrochozoa</taxon>
        <taxon>Mollusca</taxon>
        <taxon>Bivalvia</taxon>
        <taxon>Autobranchia</taxon>
        <taxon>Heteroconchia</taxon>
        <taxon>Euheterodonta</taxon>
        <taxon>Imparidentia</taxon>
        <taxon>Neoheterodontei</taxon>
        <taxon>Myida</taxon>
        <taxon>Myoidea</taxon>
        <taxon>Myidae</taxon>
        <taxon>Mya</taxon>
    </lineage>
</organism>
<evidence type="ECO:0000256" key="2">
    <source>
        <dbReference type="ARBA" id="ARBA00022525"/>
    </source>
</evidence>
<dbReference type="InterPro" id="IPR010255">
    <property type="entry name" value="Haem_peroxidase_sf"/>
</dbReference>
<dbReference type="InterPro" id="IPR019791">
    <property type="entry name" value="Haem_peroxidase_animal"/>
</dbReference>
<evidence type="ECO:0000313" key="4">
    <source>
        <dbReference type="EMBL" id="WAR11111.1"/>
    </source>
</evidence>
<dbReference type="Gene3D" id="1.10.640.10">
    <property type="entry name" value="Haem peroxidase domain superfamily, animal type"/>
    <property type="match status" value="1"/>
</dbReference>